<dbReference type="InterPro" id="IPR036620">
    <property type="entry name" value="MC1_sf"/>
</dbReference>
<protein>
    <submittedName>
        <fullName evidence="2">Chromosomal protein MC1</fullName>
    </submittedName>
</protein>
<sequence>MTKSRTFVLRDMNGKEAGLFLGDEPRQAALKATNRSQGTKLEPVELRLREKGTKKVHIFKSWIEVVAAPNNKITGMSATIKKPKVKKVSVETLDKVK</sequence>
<evidence type="ECO:0000256" key="1">
    <source>
        <dbReference type="ARBA" id="ARBA00023125"/>
    </source>
</evidence>
<dbReference type="Proteomes" id="UP000177053">
    <property type="component" value="Unassembled WGS sequence"/>
</dbReference>
<dbReference type="EMBL" id="MGFS01000023">
    <property type="protein sequence ID" value="OGM11220.1"/>
    <property type="molecule type" value="Genomic_DNA"/>
</dbReference>
<accession>A0A1F7X855</accession>
<evidence type="ECO:0000313" key="2">
    <source>
        <dbReference type="EMBL" id="OGM11220.1"/>
    </source>
</evidence>
<gene>
    <name evidence="2" type="ORF">A2Z22_00685</name>
</gene>
<dbReference type="GO" id="GO:0042262">
    <property type="term" value="P:DNA protection"/>
    <property type="evidence" value="ECO:0007669"/>
    <property type="project" value="InterPro"/>
</dbReference>
<comment type="caution">
    <text evidence="2">The sequence shown here is derived from an EMBL/GenBank/DDBJ whole genome shotgun (WGS) entry which is preliminary data.</text>
</comment>
<name>A0A1F7X855_9BACT</name>
<dbReference type="InterPro" id="IPR008674">
    <property type="entry name" value="MC1"/>
</dbReference>
<organism evidence="2 3">
    <name type="scientific">Candidatus Woesebacteria bacterium RBG_16_34_12</name>
    <dbReference type="NCBI Taxonomy" id="1802480"/>
    <lineage>
        <taxon>Bacteria</taxon>
        <taxon>Candidatus Woeseibacteriota</taxon>
    </lineage>
</organism>
<evidence type="ECO:0000313" key="3">
    <source>
        <dbReference type="Proteomes" id="UP000177053"/>
    </source>
</evidence>
<dbReference type="AlphaFoldDB" id="A0A1F7X855"/>
<dbReference type="SUPFAM" id="SSF102875">
    <property type="entry name" value="Chromosomal protein MC1"/>
    <property type="match status" value="1"/>
</dbReference>
<dbReference type="Gene3D" id="3.10.470.10">
    <property type="entry name" value="Chromosomal protein MC1"/>
    <property type="match status" value="1"/>
</dbReference>
<keyword evidence="1" id="KW-0238">DNA-binding</keyword>
<dbReference type="Pfam" id="PF05854">
    <property type="entry name" value="MC1"/>
    <property type="match status" value="1"/>
</dbReference>
<reference evidence="2 3" key="1">
    <citation type="journal article" date="2016" name="Nat. Commun.">
        <title>Thousands of microbial genomes shed light on interconnected biogeochemical processes in an aquifer system.</title>
        <authorList>
            <person name="Anantharaman K."/>
            <person name="Brown C.T."/>
            <person name="Hug L.A."/>
            <person name="Sharon I."/>
            <person name="Castelle C.J."/>
            <person name="Probst A.J."/>
            <person name="Thomas B.C."/>
            <person name="Singh A."/>
            <person name="Wilkins M.J."/>
            <person name="Karaoz U."/>
            <person name="Brodie E.L."/>
            <person name="Williams K.H."/>
            <person name="Hubbard S.S."/>
            <person name="Banfield J.F."/>
        </authorList>
    </citation>
    <scope>NUCLEOTIDE SEQUENCE [LARGE SCALE GENOMIC DNA]</scope>
</reference>
<proteinExistence type="predicted"/>